<name>A0ABN8E672_9VIBR</name>
<evidence type="ECO:0000313" key="1">
    <source>
        <dbReference type="EMBL" id="CAH0541148.1"/>
    </source>
</evidence>
<evidence type="ECO:0000313" key="2">
    <source>
        <dbReference type="Proteomes" id="UP000838748"/>
    </source>
</evidence>
<organism evidence="1 2">
    <name type="scientific">Vibrio marisflavi CECT 7928</name>
    <dbReference type="NCBI Taxonomy" id="634439"/>
    <lineage>
        <taxon>Bacteria</taxon>
        <taxon>Pseudomonadati</taxon>
        <taxon>Pseudomonadota</taxon>
        <taxon>Gammaproteobacteria</taxon>
        <taxon>Vibrionales</taxon>
        <taxon>Vibrionaceae</taxon>
        <taxon>Vibrio</taxon>
    </lineage>
</organism>
<accession>A0ABN8E672</accession>
<sequence>MNDFKHNQCASNDRIVALANRFTASAMMPKFTHTGQ</sequence>
<dbReference type="EMBL" id="CAKLDM010000002">
    <property type="protein sequence ID" value="CAH0541148.1"/>
    <property type="molecule type" value="Genomic_DNA"/>
</dbReference>
<reference evidence="1" key="1">
    <citation type="submission" date="2021-11" db="EMBL/GenBank/DDBJ databases">
        <authorList>
            <person name="Rodrigo-Torres L."/>
            <person name="Arahal R. D."/>
            <person name="Lucena T."/>
        </authorList>
    </citation>
    <scope>NUCLEOTIDE SEQUENCE</scope>
    <source>
        <strain evidence="1">CECT 7928</strain>
    </source>
</reference>
<comment type="caution">
    <text evidence="1">The sequence shown here is derived from an EMBL/GenBank/DDBJ whole genome shotgun (WGS) entry which is preliminary data.</text>
</comment>
<dbReference type="Proteomes" id="UP000838748">
    <property type="component" value="Unassembled WGS sequence"/>
</dbReference>
<proteinExistence type="predicted"/>
<protein>
    <submittedName>
        <fullName evidence="1">Uncharacterized protein</fullName>
    </submittedName>
</protein>
<gene>
    <name evidence="1" type="ORF">VMF7928_03409</name>
</gene>
<keyword evidence="2" id="KW-1185">Reference proteome</keyword>